<dbReference type="SUPFAM" id="SSF103032">
    <property type="entry name" value="Hypothetical protein YwqG"/>
    <property type="match status" value="1"/>
</dbReference>
<name>A0A2S8GQI9_9BACT</name>
<organism evidence="1 2">
    <name type="scientific">Blastopirellula marina</name>
    <dbReference type="NCBI Taxonomy" id="124"/>
    <lineage>
        <taxon>Bacteria</taxon>
        <taxon>Pseudomonadati</taxon>
        <taxon>Planctomycetota</taxon>
        <taxon>Planctomycetia</taxon>
        <taxon>Pirellulales</taxon>
        <taxon>Pirellulaceae</taxon>
        <taxon>Blastopirellula</taxon>
    </lineage>
</organism>
<dbReference type="PANTHER" id="PTHR36436">
    <property type="entry name" value="SLL5081 PROTEIN"/>
    <property type="match status" value="1"/>
</dbReference>
<dbReference type="InterPro" id="IPR035948">
    <property type="entry name" value="YwqG-like_sf"/>
</dbReference>
<evidence type="ECO:0000313" key="2">
    <source>
        <dbReference type="Proteomes" id="UP000237819"/>
    </source>
</evidence>
<proteinExistence type="predicted"/>
<comment type="caution">
    <text evidence="1">The sequence shown here is derived from an EMBL/GenBank/DDBJ whole genome shotgun (WGS) entry which is preliminary data.</text>
</comment>
<accession>A0A2S8GQI9</accession>
<dbReference type="RefSeq" id="WP_105335256.1">
    <property type="nucleotide sequence ID" value="NZ_PUHZ01000010.1"/>
</dbReference>
<dbReference type="Gene3D" id="2.30.320.10">
    <property type="entry name" value="YwqG-like"/>
    <property type="match status" value="1"/>
</dbReference>
<evidence type="ECO:0008006" key="3">
    <source>
        <dbReference type="Google" id="ProtNLM"/>
    </source>
</evidence>
<dbReference type="PANTHER" id="PTHR36436:SF6">
    <property type="entry name" value="SLL5081 PROTEIN"/>
    <property type="match status" value="1"/>
</dbReference>
<sequence length="324" mass="37140">MAKGPFSLDRLLNRYNLGPFEDLVKDAVQPAVCLDPKPPVSRSLKIGASKFGGLPHLEEGTFWPLRHNVDRPLQFMAQINLADLPDDIDLVVPLPREGWLYFWLDTLADWEASCTRLPPVEPVEYPYGRITYAPPDAALMRVPFPMFDEPNVPAAKKRKDYVRPELLPYSEHRMLFRRAWSLDKDAMTELLGKASQIEEDGEDEDIWSRAFEMISEMHGEKPNRRNRNHRLLGWDPEAGGEDIRAYAQRTYSQRVGTCGGELTPRNRKSWIMLAKFESDPTFQRRPNDPGWSFSDAGCLCYCIRRSDLEKLDFSKAVAVIINEG</sequence>
<protein>
    <recommendedName>
        <fullName evidence="3">DUF1963 domain-containing protein</fullName>
    </recommendedName>
</protein>
<dbReference type="Proteomes" id="UP000237819">
    <property type="component" value="Unassembled WGS sequence"/>
</dbReference>
<evidence type="ECO:0000313" key="1">
    <source>
        <dbReference type="EMBL" id="PQO46284.1"/>
    </source>
</evidence>
<dbReference type="Pfam" id="PF09234">
    <property type="entry name" value="DUF1963"/>
    <property type="match status" value="1"/>
</dbReference>
<dbReference type="AlphaFoldDB" id="A0A2S8GQI9"/>
<dbReference type="InterPro" id="IPR015315">
    <property type="entry name" value="DUF1963"/>
</dbReference>
<reference evidence="1 2" key="1">
    <citation type="submission" date="2018-02" db="EMBL/GenBank/DDBJ databases">
        <title>Comparative genomes isolates from brazilian mangrove.</title>
        <authorList>
            <person name="Araujo J.E."/>
            <person name="Taketani R.G."/>
            <person name="Silva M.C.P."/>
            <person name="Loureco M.V."/>
            <person name="Andreote F.D."/>
        </authorList>
    </citation>
    <scope>NUCLEOTIDE SEQUENCE [LARGE SCALE GENOMIC DNA]</scope>
    <source>
        <strain evidence="1 2">Nap-Phe MGV</strain>
    </source>
</reference>
<gene>
    <name evidence="1" type="ORF">C5Y93_09870</name>
</gene>
<dbReference type="EMBL" id="PUHZ01000010">
    <property type="protein sequence ID" value="PQO46284.1"/>
    <property type="molecule type" value="Genomic_DNA"/>
</dbReference>